<evidence type="ECO:0000313" key="1">
    <source>
        <dbReference type="EMBL" id="KAI0064737.1"/>
    </source>
</evidence>
<reference evidence="1" key="1">
    <citation type="submission" date="2021-03" db="EMBL/GenBank/DDBJ databases">
        <authorList>
            <consortium name="DOE Joint Genome Institute"/>
            <person name="Ahrendt S."/>
            <person name="Looney B.P."/>
            <person name="Miyauchi S."/>
            <person name="Morin E."/>
            <person name="Drula E."/>
            <person name="Courty P.E."/>
            <person name="Chicoki N."/>
            <person name="Fauchery L."/>
            <person name="Kohler A."/>
            <person name="Kuo A."/>
            <person name="Labutti K."/>
            <person name="Pangilinan J."/>
            <person name="Lipzen A."/>
            <person name="Riley R."/>
            <person name="Andreopoulos W."/>
            <person name="He G."/>
            <person name="Johnson J."/>
            <person name="Barry K.W."/>
            <person name="Grigoriev I.V."/>
            <person name="Nagy L."/>
            <person name="Hibbett D."/>
            <person name="Henrissat B."/>
            <person name="Matheny P.B."/>
            <person name="Labbe J."/>
            <person name="Martin F."/>
        </authorList>
    </citation>
    <scope>NUCLEOTIDE SEQUENCE</scope>
    <source>
        <strain evidence="1">HHB10654</strain>
    </source>
</reference>
<accession>A0ACB8T8I2</accession>
<gene>
    <name evidence="1" type="ORF">BV25DRAFT_1989981</name>
</gene>
<dbReference type="Proteomes" id="UP000814140">
    <property type="component" value="Unassembled WGS sequence"/>
</dbReference>
<evidence type="ECO:0000313" key="2">
    <source>
        <dbReference type="Proteomes" id="UP000814140"/>
    </source>
</evidence>
<proteinExistence type="predicted"/>
<reference evidence="1" key="2">
    <citation type="journal article" date="2022" name="New Phytol.">
        <title>Evolutionary transition to the ectomycorrhizal habit in the genomes of a hyperdiverse lineage of mushroom-forming fungi.</title>
        <authorList>
            <person name="Looney B."/>
            <person name="Miyauchi S."/>
            <person name="Morin E."/>
            <person name="Drula E."/>
            <person name="Courty P.E."/>
            <person name="Kohler A."/>
            <person name="Kuo A."/>
            <person name="LaButti K."/>
            <person name="Pangilinan J."/>
            <person name="Lipzen A."/>
            <person name="Riley R."/>
            <person name="Andreopoulos W."/>
            <person name="He G."/>
            <person name="Johnson J."/>
            <person name="Nolan M."/>
            <person name="Tritt A."/>
            <person name="Barry K.W."/>
            <person name="Grigoriev I.V."/>
            <person name="Nagy L.G."/>
            <person name="Hibbett D."/>
            <person name="Henrissat B."/>
            <person name="Matheny P.B."/>
            <person name="Labbe J."/>
            <person name="Martin F.M."/>
        </authorList>
    </citation>
    <scope>NUCLEOTIDE SEQUENCE</scope>
    <source>
        <strain evidence="1">HHB10654</strain>
    </source>
</reference>
<name>A0ACB8T8I2_9AGAM</name>
<sequence length="482" mass="54621">MSSDYVDYEYFRIGGLNSHSHSWYQWNQDALVKALMGNRQDLDLVLGIVPSGASYLLLPLSDWPRLRDSQNLHGRQNRPFSANEYLSLSPIHFDNPAQLSEKLTKLKPKKQKQGMPLDNSQANKQFISDGGDTRAGETRSCFEHCRVLYGALHQQLRVGRFGIVRPPRWDRTHFVAFTFNTWRYPQAEEVDILDIGWSTLSLGHGTPEYQSSVHINLFERSKFGRPKSQKAEFAHGTAETLRQDAMSARLQAFLGQLTGPVVLLVYDMNITRDVLKELSIDTTNWAIGIRELLYPQNQLYPRRDGYDNHSRRRSRSPHRGGTSYDPRRQRSPPRPASSSRVHLVDVRSMYTALKQTSPVKERMLIKDALDLDLQWTVDTWCAGNESRLLGDMWCAMASGQSIDEQHKARWGPGRERAGVASLSTATPAEIDPNDPDFDPNDYVAPPIPSASGKSSSAAAIYDDWDHPDSDDDDDEGAGRYYH</sequence>
<comment type="caution">
    <text evidence="1">The sequence shown here is derived from an EMBL/GenBank/DDBJ whole genome shotgun (WGS) entry which is preliminary data.</text>
</comment>
<protein>
    <submittedName>
        <fullName evidence="1">Uncharacterized protein</fullName>
    </submittedName>
</protein>
<organism evidence="1 2">
    <name type="scientific">Artomyces pyxidatus</name>
    <dbReference type="NCBI Taxonomy" id="48021"/>
    <lineage>
        <taxon>Eukaryota</taxon>
        <taxon>Fungi</taxon>
        <taxon>Dikarya</taxon>
        <taxon>Basidiomycota</taxon>
        <taxon>Agaricomycotina</taxon>
        <taxon>Agaricomycetes</taxon>
        <taxon>Russulales</taxon>
        <taxon>Auriscalpiaceae</taxon>
        <taxon>Artomyces</taxon>
    </lineage>
</organism>
<keyword evidence="2" id="KW-1185">Reference proteome</keyword>
<dbReference type="EMBL" id="MU277198">
    <property type="protein sequence ID" value="KAI0064737.1"/>
    <property type="molecule type" value="Genomic_DNA"/>
</dbReference>